<evidence type="ECO:0000313" key="5">
    <source>
        <dbReference type="EMBL" id="MFA0567947.1"/>
    </source>
</evidence>
<dbReference type="Pfam" id="PF00990">
    <property type="entry name" value="GGDEF"/>
    <property type="match status" value="1"/>
</dbReference>
<dbReference type="InterPro" id="IPR050469">
    <property type="entry name" value="Diguanylate_Cyclase"/>
</dbReference>
<keyword evidence="5" id="KW-0548">Nucleotidyltransferase</keyword>
<dbReference type="CDD" id="cd01949">
    <property type="entry name" value="GGDEF"/>
    <property type="match status" value="1"/>
</dbReference>
<dbReference type="RefSeq" id="WP_372265468.1">
    <property type="nucleotide sequence ID" value="NZ_JBFRUW010000018.1"/>
</dbReference>
<sequence length="328" mass="37168">MLNENDCLLGNKPTQLDLSKWQQTVDLISEIYNSACGTIVQMREDDFNVVVASKNEDNFLKEGDNWPRSIQSFCRTIIETKQELYIHDALDNPDWVNAPAVKSGHVQSYCGLPIYWPSGKVFGTICVIDTKPTEYNATLQTLLTQFCLLITADLKMISDFNKIKDLAITDELTGVSNRRGLKTLGEQKFKDARRYQHAIGVVYLDIDNLKYVNDNFGHHAGDRCIVTLAKVLQDNCRESDIIARLGGDEFIIISLIGSRRELMLMANRMEDKYKEAANANVQLNNTSISFGASIVDCYSPLSFETLLSEADQNMYRHKQMKKAKKQTE</sequence>
<dbReference type="Proteomes" id="UP001570417">
    <property type="component" value="Unassembled WGS sequence"/>
</dbReference>
<protein>
    <recommendedName>
        <fullName evidence="1">diguanylate cyclase</fullName>
        <ecNumber evidence="1">2.7.7.65</ecNumber>
    </recommendedName>
</protein>
<accession>A0ABV4N958</accession>
<dbReference type="PANTHER" id="PTHR45138:SF9">
    <property type="entry name" value="DIGUANYLATE CYCLASE DGCM-RELATED"/>
    <property type="match status" value="1"/>
</dbReference>
<organism evidence="5 6">
    <name type="scientific">Vibrio gallaecicus</name>
    <dbReference type="NCBI Taxonomy" id="552386"/>
    <lineage>
        <taxon>Bacteria</taxon>
        <taxon>Pseudomonadati</taxon>
        <taxon>Pseudomonadota</taxon>
        <taxon>Gammaproteobacteria</taxon>
        <taxon>Vibrionales</taxon>
        <taxon>Vibrionaceae</taxon>
        <taxon>Vibrio</taxon>
    </lineage>
</organism>
<evidence type="ECO:0000313" key="6">
    <source>
        <dbReference type="Proteomes" id="UP001570417"/>
    </source>
</evidence>
<evidence type="ECO:0000256" key="2">
    <source>
        <dbReference type="ARBA" id="ARBA00034247"/>
    </source>
</evidence>
<dbReference type="InterPro" id="IPR003018">
    <property type="entry name" value="GAF"/>
</dbReference>
<dbReference type="Gene3D" id="3.30.450.40">
    <property type="match status" value="1"/>
</dbReference>
<dbReference type="EC" id="2.7.7.65" evidence="1"/>
<dbReference type="InterPro" id="IPR043128">
    <property type="entry name" value="Rev_trsase/Diguanyl_cyclase"/>
</dbReference>
<proteinExistence type="predicted"/>
<dbReference type="NCBIfam" id="TIGR00254">
    <property type="entry name" value="GGDEF"/>
    <property type="match status" value="1"/>
</dbReference>
<dbReference type="Gene3D" id="3.30.70.270">
    <property type="match status" value="1"/>
</dbReference>
<dbReference type="InterPro" id="IPR029016">
    <property type="entry name" value="GAF-like_dom_sf"/>
</dbReference>
<evidence type="ECO:0000256" key="1">
    <source>
        <dbReference type="ARBA" id="ARBA00012528"/>
    </source>
</evidence>
<feature type="coiled-coil region" evidence="3">
    <location>
        <begin position="259"/>
        <end position="286"/>
    </location>
</feature>
<dbReference type="SUPFAM" id="SSF55781">
    <property type="entry name" value="GAF domain-like"/>
    <property type="match status" value="1"/>
</dbReference>
<dbReference type="InterPro" id="IPR029787">
    <property type="entry name" value="Nucleotide_cyclase"/>
</dbReference>
<comment type="caution">
    <text evidence="5">The sequence shown here is derived from an EMBL/GenBank/DDBJ whole genome shotgun (WGS) entry which is preliminary data.</text>
</comment>
<keyword evidence="5" id="KW-0808">Transferase</keyword>
<evidence type="ECO:0000259" key="4">
    <source>
        <dbReference type="PROSITE" id="PS50887"/>
    </source>
</evidence>
<comment type="catalytic activity">
    <reaction evidence="2">
        <text>2 GTP = 3',3'-c-di-GMP + 2 diphosphate</text>
        <dbReference type="Rhea" id="RHEA:24898"/>
        <dbReference type="ChEBI" id="CHEBI:33019"/>
        <dbReference type="ChEBI" id="CHEBI:37565"/>
        <dbReference type="ChEBI" id="CHEBI:58805"/>
        <dbReference type="EC" id="2.7.7.65"/>
    </reaction>
</comment>
<dbReference type="SMART" id="SM00267">
    <property type="entry name" value="GGDEF"/>
    <property type="match status" value="1"/>
</dbReference>
<dbReference type="EMBL" id="JBFRUW010000018">
    <property type="protein sequence ID" value="MFA0567947.1"/>
    <property type="molecule type" value="Genomic_DNA"/>
</dbReference>
<dbReference type="Pfam" id="PF13185">
    <property type="entry name" value="GAF_2"/>
    <property type="match status" value="1"/>
</dbReference>
<dbReference type="InterPro" id="IPR000160">
    <property type="entry name" value="GGDEF_dom"/>
</dbReference>
<dbReference type="PANTHER" id="PTHR45138">
    <property type="entry name" value="REGULATORY COMPONENTS OF SENSORY TRANSDUCTION SYSTEM"/>
    <property type="match status" value="1"/>
</dbReference>
<dbReference type="SMART" id="SM00065">
    <property type="entry name" value="GAF"/>
    <property type="match status" value="1"/>
</dbReference>
<dbReference type="PROSITE" id="PS50887">
    <property type="entry name" value="GGDEF"/>
    <property type="match status" value="1"/>
</dbReference>
<dbReference type="SUPFAM" id="SSF55073">
    <property type="entry name" value="Nucleotide cyclase"/>
    <property type="match status" value="1"/>
</dbReference>
<keyword evidence="6" id="KW-1185">Reference proteome</keyword>
<evidence type="ECO:0000256" key="3">
    <source>
        <dbReference type="SAM" id="Coils"/>
    </source>
</evidence>
<gene>
    <name evidence="5" type="ORF">AB4566_06635</name>
</gene>
<dbReference type="GO" id="GO:0052621">
    <property type="term" value="F:diguanylate cyclase activity"/>
    <property type="evidence" value="ECO:0007669"/>
    <property type="project" value="UniProtKB-EC"/>
</dbReference>
<reference evidence="5 6" key="1">
    <citation type="journal article" date="2024" name="ISME J.">
        <title>Tailless and filamentous prophages are predominant in marine Vibrio.</title>
        <authorList>
            <person name="Steensen K."/>
            <person name="Seneca J."/>
            <person name="Bartlau N."/>
            <person name="Yu X.A."/>
            <person name="Hussain F.A."/>
            <person name="Polz M.F."/>
        </authorList>
    </citation>
    <scope>NUCLEOTIDE SEQUENCE [LARGE SCALE GENOMIC DNA]</scope>
    <source>
        <strain evidence="5 6">10N.222.51.A1</strain>
    </source>
</reference>
<name>A0ABV4N958_9VIBR</name>
<keyword evidence="3" id="KW-0175">Coiled coil</keyword>
<feature type="domain" description="GGDEF" evidence="4">
    <location>
        <begin position="197"/>
        <end position="328"/>
    </location>
</feature>